<dbReference type="PANTHER" id="PTHR44196:SF1">
    <property type="entry name" value="DEHYDROGENASE_REDUCTASE SDR FAMILY MEMBER 7B"/>
    <property type="match status" value="1"/>
</dbReference>
<dbReference type="RefSeq" id="WP_207248760.1">
    <property type="nucleotide sequence ID" value="NZ_JAFMOF010000006.1"/>
</dbReference>
<dbReference type="GO" id="GO:0016020">
    <property type="term" value="C:membrane"/>
    <property type="evidence" value="ECO:0007669"/>
    <property type="project" value="TreeGrafter"/>
</dbReference>
<protein>
    <submittedName>
        <fullName evidence="3">SDR family oxidoreductase</fullName>
    </submittedName>
</protein>
<dbReference type="GO" id="GO:0016491">
    <property type="term" value="F:oxidoreductase activity"/>
    <property type="evidence" value="ECO:0007669"/>
    <property type="project" value="UniProtKB-KW"/>
</dbReference>
<dbReference type="Gene3D" id="3.40.50.720">
    <property type="entry name" value="NAD(P)-binding Rossmann-like Domain"/>
    <property type="match status" value="1"/>
</dbReference>
<dbReference type="Proteomes" id="UP000664781">
    <property type="component" value="Unassembled WGS sequence"/>
</dbReference>
<dbReference type="SUPFAM" id="SSF51735">
    <property type="entry name" value="NAD(P)-binding Rossmann-fold domains"/>
    <property type="match status" value="1"/>
</dbReference>
<dbReference type="EMBL" id="JAFMOF010000006">
    <property type="protein sequence ID" value="MBO0657170.1"/>
    <property type="molecule type" value="Genomic_DNA"/>
</dbReference>
<proteinExistence type="inferred from homology"/>
<dbReference type="Pfam" id="PF00106">
    <property type="entry name" value="adh_short"/>
    <property type="match status" value="1"/>
</dbReference>
<evidence type="ECO:0000313" key="4">
    <source>
        <dbReference type="Proteomes" id="UP000664781"/>
    </source>
</evidence>
<dbReference type="AlphaFoldDB" id="A0A939FS88"/>
<comment type="similarity">
    <text evidence="1">Belongs to the short-chain dehydrogenases/reductases (SDR) family.</text>
</comment>
<name>A0A939FS88_9ACTN</name>
<evidence type="ECO:0000313" key="3">
    <source>
        <dbReference type="EMBL" id="MBO0657170.1"/>
    </source>
</evidence>
<keyword evidence="2" id="KW-0560">Oxidoreductase</keyword>
<accession>A0A939FS88</accession>
<dbReference type="InterPro" id="IPR002347">
    <property type="entry name" value="SDR_fam"/>
</dbReference>
<dbReference type="PRINTS" id="PR00081">
    <property type="entry name" value="GDHRDH"/>
</dbReference>
<reference evidence="3" key="1">
    <citation type="submission" date="2021-03" db="EMBL/GenBank/DDBJ databases">
        <title>Streptomyces strains.</title>
        <authorList>
            <person name="Lund M.B."/>
            <person name="Toerring T."/>
        </authorList>
    </citation>
    <scope>NUCLEOTIDE SEQUENCE</scope>
    <source>
        <strain evidence="3">JCM 4242</strain>
    </source>
</reference>
<evidence type="ECO:0000256" key="2">
    <source>
        <dbReference type="ARBA" id="ARBA00023002"/>
    </source>
</evidence>
<gene>
    <name evidence="3" type="ORF">J1792_31980</name>
</gene>
<organism evidence="3 4">
    <name type="scientific">Streptomyces triculaminicus</name>
    <dbReference type="NCBI Taxonomy" id="2816232"/>
    <lineage>
        <taxon>Bacteria</taxon>
        <taxon>Bacillati</taxon>
        <taxon>Actinomycetota</taxon>
        <taxon>Actinomycetes</taxon>
        <taxon>Kitasatosporales</taxon>
        <taxon>Streptomycetaceae</taxon>
        <taxon>Streptomyces</taxon>
    </lineage>
</organism>
<dbReference type="PANTHER" id="PTHR44196">
    <property type="entry name" value="DEHYDROGENASE/REDUCTASE SDR FAMILY MEMBER 7B"/>
    <property type="match status" value="1"/>
</dbReference>
<dbReference type="InterPro" id="IPR036291">
    <property type="entry name" value="NAD(P)-bd_dom_sf"/>
</dbReference>
<comment type="caution">
    <text evidence="3">The sequence shown here is derived from an EMBL/GenBank/DDBJ whole genome shotgun (WGS) entry which is preliminary data.</text>
</comment>
<dbReference type="CDD" id="cd05233">
    <property type="entry name" value="SDR_c"/>
    <property type="match status" value="1"/>
</dbReference>
<evidence type="ECO:0000256" key="1">
    <source>
        <dbReference type="ARBA" id="ARBA00006484"/>
    </source>
</evidence>
<keyword evidence="4" id="KW-1185">Reference proteome</keyword>
<sequence length="254" mass="27240">MSLIDRRMVITGAGRDFGRALAHHFAGLGAEVFLAARTLEAAERTRAEILDRGHEKVHAFACDLTDPAAIRAFAKAVAQCTDRVDVLVINGARWLEGPDLLSASDEDVADTLASGGTGTILVTKNLLPLLLASDRPDVVTMVSICGVPGAHHPRAHEAYYAAKHAQRGFTEALSHRLRPQGVRVISLFPPDFDSSRDPLSTEWSATPRGAHDPLAAQSVIDCISFAIQQPRDCYINAFHFEAMSTSATATSTSG</sequence>